<keyword evidence="2" id="KW-0472">Membrane</keyword>
<protein>
    <recommendedName>
        <fullName evidence="5">Outer membrane protein beta-barrel domain-containing protein</fullName>
    </recommendedName>
</protein>
<accession>A0A848J111</accession>
<gene>
    <name evidence="3" type="ORF">HH304_12410</name>
</gene>
<dbReference type="Proteomes" id="UP000559010">
    <property type="component" value="Unassembled WGS sequence"/>
</dbReference>
<dbReference type="AlphaFoldDB" id="A0A848J111"/>
<organism evidence="3 4">
    <name type="scientific">Marinigracilibium pacificum</name>
    <dbReference type="NCBI Taxonomy" id="2729599"/>
    <lineage>
        <taxon>Bacteria</taxon>
        <taxon>Pseudomonadati</taxon>
        <taxon>Bacteroidota</taxon>
        <taxon>Cytophagia</taxon>
        <taxon>Cytophagales</taxon>
        <taxon>Flammeovirgaceae</taxon>
        <taxon>Marinigracilibium</taxon>
    </lineage>
</organism>
<feature type="region of interest" description="Disordered" evidence="1">
    <location>
        <begin position="144"/>
        <end position="169"/>
    </location>
</feature>
<keyword evidence="2" id="KW-1133">Transmembrane helix</keyword>
<evidence type="ECO:0000256" key="1">
    <source>
        <dbReference type="SAM" id="MobiDB-lite"/>
    </source>
</evidence>
<keyword evidence="2" id="KW-0812">Transmembrane</keyword>
<dbReference type="EMBL" id="JABBNU010000007">
    <property type="protein sequence ID" value="NMM49205.1"/>
    <property type="molecule type" value="Genomic_DNA"/>
</dbReference>
<feature type="transmembrane region" description="Helical" evidence="2">
    <location>
        <begin position="50"/>
        <end position="73"/>
    </location>
</feature>
<reference evidence="3 4" key="1">
    <citation type="submission" date="2020-04" db="EMBL/GenBank/DDBJ databases">
        <title>Flammeovirgaceae bacterium KN852 isolated from deep sea.</title>
        <authorList>
            <person name="Zhang D.-C."/>
        </authorList>
    </citation>
    <scope>NUCLEOTIDE SEQUENCE [LARGE SCALE GENOMIC DNA]</scope>
    <source>
        <strain evidence="3 4">KN852</strain>
    </source>
</reference>
<evidence type="ECO:0000313" key="4">
    <source>
        <dbReference type="Proteomes" id="UP000559010"/>
    </source>
</evidence>
<evidence type="ECO:0000256" key="2">
    <source>
        <dbReference type="SAM" id="Phobius"/>
    </source>
</evidence>
<sequence length="493" mass="53904">MKEQDSDHNKEYWASRLDGLEVTPPPSVWRGVKAAMDADRASKYRATAKFYRRIAASLILLILGMGGFGAYLYDQNLRLKNEMVSLSLSESQLALTTSENAASQNDLASSNELFAIDASDNSSVQNISADDFGDNQVSNSIQSLAHKSAPSTNHDFESESGNQKNNNTNAILNNSIASTNSATNIFNENITVDENYILLNELSGRSLAFNLKPELKDPEIEGVAVLDWDEVTRLRPGKSRSVANNNNEPLWLGVNMGSGNVNQNFSQSELTLAELIEEDIEPKALKEGAGFNTEALPGPSFTAGVEVGGKLADRFVLQGGMSYLYQAAISSSNVAFGPESGSSSQTLNISNIRELKEQRNTTELSFIKETELKTSYEYLSFPVRAGYIFLDKRFGITGNAGVIADVFMAGKVFDAHSKSELTRFGNGENSPYNSFNFRAAGSLMLSYDFESNIKLLIEPSYSHAISSYTKLGSSLNSNPYSFMISAGLKYKFK</sequence>
<evidence type="ECO:0000313" key="3">
    <source>
        <dbReference type="EMBL" id="NMM49205.1"/>
    </source>
</evidence>
<comment type="caution">
    <text evidence="3">The sequence shown here is derived from an EMBL/GenBank/DDBJ whole genome shotgun (WGS) entry which is preliminary data.</text>
</comment>
<evidence type="ECO:0008006" key="5">
    <source>
        <dbReference type="Google" id="ProtNLM"/>
    </source>
</evidence>
<proteinExistence type="predicted"/>
<keyword evidence="4" id="KW-1185">Reference proteome</keyword>
<dbReference type="RefSeq" id="WP_169681965.1">
    <property type="nucleotide sequence ID" value="NZ_JABBNU010000007.1"/>
</dbReference>
<feature type="compositionally biased region" description="Polar residues" evidence="1">
    <location>
        <begin position="144"/>
        <end position="153"/>
    </location>
</feature>
<name>A0A848J111_9BACT</name>